<dbReference type="EMBL" id="JAUEPN010000005">
    <property type="protein sequence ID" value="KAK3293894.1"/>
    <property type="molecule type" value="Genomic_DNA"/>
</dbReference>
<gene>
    <name evidence="2" type="ORF">B0H64DRAFT_442992</name>
</gene>
<dbReference type="GO" id="GO:0006401">
    <property type="term" value="P:RNA catabolic process"/>
    <property type="evidence" value="ECO:0007669"/>
    <property type="project" value="InterPro"/>
</dbReference>
<dbReference type="Gene3D" id="2.40.128.680">
    <property type="match status" value="1"/>
</dbReference>
<feature type="region of interest" description="Disordered" evidence="1">
    <location>
        <begin position="1"/>
        <end position="51"/>
    </location>
</feature>
<dbReference type="PANTHER" id="PTHR47204:SF1">
    <property type="entry name" value="RIBONUCLEASE H2 SUBUNIT C"/>
    <property type="match status" value="1"/>
</dbReference>
<dbReference type="RefSeq" id="XP_062657408.1">
    <property type="nucleotide sequence ID" value="XM_062806684.1"/>
</dbReference>
<proteinExistence type="predicted"/>
<accession>A0AAE0HCT2</accession>
<keyword evidence="3" id="KW-1185">Reference proteome</keyword>
<protein>
    <submittedName>
        <fullName evidence="2">Ribonuclease H2 non-catalytic subunit-domain-containing protein</fullName>
    </submittedName>
</protein>
<feature type="compositionally biased region" description="Basic and acidic residues" evidence="1">
    <location>
        <begin position="9"/>
        <end position="18"/>
    </location>
</feature>
<evidence type="ECO:0000256" key="1">
    <source>
        <dbReference type="SAM" id="MobiDB-lite"/>
    </source>
</evidence>
<name>A0AAE0HCT2_9PEZI</name>
<dbReference type="PANTHER" id="PTHR47204">
    <property type="entry name" value="OS02G0168900 PROTEIN"/>
    <property type="match status" value="1"/>
</dbReference>
<evidence type="ECO:0000313" key="2">
    <source>
        <dbReference type="EMBL" id="KAK3293894.1"/>
    </source>
</evidence>
<dbReference type="Proteomes" id="UP001278766">
    <property type="component" value="Unassembled WGS sequence"/>
</dbReference>
<sequence length="160" mass="17476">MSQPMLTLKSDKSSEDTPKATPHLLPCRVNHNGPVEPAQSFWNPKTAQDGTRTSYFRGRKLQGKAVKLPEGYRGAVAATSTAEQALERSGAEVIDLEPEMPQGSLQVQAEFDEMIVWGHEAGVDASDPYLRGAEEWLALAEKIHAYPTPASKETEVITLS</sequence>
<dbReference type="CDD" id="cd09271">
    <property type="entry name" value="RNase_H2-C"/>
    <property type="match status" value="1"/>
</dbReference>
<dbReference type="Pfam" id="PF08615">
    <property type="entry name" value="RNase_H2_suC"/>
    <property type="match status" value="1"/>
</dbReference>
<organism evidence="2 3">
    <name type="scientific">Chaetomium fimeti</name>
    <dbReference type="NCBI Taxonomy" id="1854472"/>
    <lineage>
        <taxon>Eukaryota</taxon>
        <taxon>Fungi</taxon>
        <taxon>Dikarya</taxon>
        <taxon>Ascomycota</taxon>
        <taxon>Pezizomycotina</taxon>
        <taxon>Sordariomycetes</taxon>
        <taxon>Sordariomycetidae</taxon>
        <taxon>Sordariales</taxon>
        <taxon>Chaetomiaceae</taxon>
        <taxon>Chaetomium</taxon>
    </lineage>
</organism>
<dbReference type="GeneID" id="87843632"/>
<evidence type="ECO:0000313" key="3">
    <source>
        <dbReference type="Proteomes" id="UP001278766"/>
    </source>
</evidence>
<reference evidence="2" key="2">
    <citation type="submission" date="2023-06" db="EMBL/GenBank/DDBJ databases">
        <authorList>
            <consortium name="Lawrence Berkeley National Laboratory"/>
            <person name="Haridas S."/>
            <person name="Hensen N."/>
            <person name="Bonometti L."/>
            <person name="Westerberg I."/>
            <person name="Brannstrom I.O."/>
            <person name="Guillou S."/>
            <person name="Cros-Aarteil S."/>
            <person name="Calhoun S."/>
            <person name="Kuo A."/>
            <person name="Mondo S."/>
            <person name="Pangilinan J."/>
            <person name="Riley R."/>
            <person name="Labutti K."/>
            <person name="Andreopoulos B."/>
            <person name="Lipzen A."/>
            <person name="Chen C."/>
            <person name="Yanf M."/>
            <person name="Daum C."/>
            <person name="Ng V."/>
            <person name="Clum A."/>
            <person name="Steindorff A."/>
            <person name="Ohm R."/>
            <person name="Martin F."/>
            <person name="Silar P."/>
            <person name="Natvig D."/>
            <person name="Lalanne C."/>
            <person name="Gautier V."/>
            <person name="Ament-Velasquez S.L."/>
            <person name="Kruys A."/>
            <person name="Hutchinson M.I."/>
            <person name="Powell A.J."/>
            <person name="Barry K."/>
            <person name="Miller A.N."/>
            <person name="Grigoriev I.V."/>
            <person name="Debuchy R."/>
            <person name="Gladieux P."/>
            <person name="Thoren M.H."/>
            <person name="Johannesson H."/>
        </authorList>
    </citation>
    <scope>NUCLEOTIDE SEQUENCE</scope>
    <source>
        <strain evidence="2">CBS 168.71</strain>
    </source>
</reference>
<reference evidence="2" key="1">
    <citation type="journal article" date="2023" name="Mol. Phylogenet. Evol.">
        <title>Genome-scale phylogeny and comparative genomics of the fungal order Sordariales.</title>
        <authorList>
            <person name="Hensen N."/>
            <person name="Bonometti L."/>
            <person name="Westerberg I."/>
            <person name="Brannstrom I.O."/>
            <person name="Guillou S."/>
            <person name="Cros-Aarteil S."/>
            <person name="Calhoun S."/>
            <person name="Haridas S."/>
            <person name="Kuo A."/>
            <person name="Mondo S."/>
            <person name="Pangilinan J."/>
            <person name="Riley R."/>
            <person name="LaButti K."/>
            <person name="Andreopoulos B."/>
            <person name="Lipzen A."/>
            <person name="Chen C."/>
            <person name="Yan M."/>
            <person name="Daum C."/>
            <person name="Ng V."/>
            <person name="Clum A."/>
            <person name="Steindorff A."/>
            <person name="Ohm R.A."/>
            <person name="Martin F."/>
            <person name="Silar P."/>
            <person name="Natvig D.O."/>
            <person name="Lalanne C."/>
            <person name="Gautier V."/>
            <person name="Ament-Velasquez S.L."/>
            <person name="Kruys A."/>
            <person name="Hutchinson M.I."/>
            <person name="Powell A.J."/>
            <person name="Barry K."/>
            <person name="Miller A.N."/>
            <person name="Grigoriev I.V."/>
            <person name="Debuchy R."/>
            <person name="Gladieux P."/>
            <person name="Hiltunen Thoren M."/>
            <person name="Johannesson H."/>
        </authorList>
    </citation>
    <scope>NUCLEOTIDE SEQUENCE</scope>
    <source>
        <strain evidence="2">CBS 168.71</strain>
    </source>
</reference>
<dbReference type="GO" id="GO:0032299">
    <property type="term" value="C:ribonuclease H2 complex"/>
    <property type="evidence" value="ECO:0007669"/>
    <property type="project" value="InterPro"/>
</dbReference>
<dbReference type="InterPro" id="IPR013924">
    <property type="entry name" value="RNase_H2_suC"/>
</dbReference>
<comment type="caution">
    <text evidence="2">The sequence shown here is derived from an EMBL/GenBank/DDBJ whole genome shotgun (WGS) entry which is preliminary data.</text>
</comment>
<dbReference type="AlphaFoldDB" id="A0AAE0HCT2"/>
<feature type="compositionally biased region" description="Polar residues" evidence="1">
    <location>
        <begin position="40"/>
        <end position="51"/>
    </location>
</feature>